<sequence>MSDPARPNDVAGINVRTDTSAPTIVLVHGAFADSSSWAAVISRLHSQGYATLAVANPLRGLTSDSDYTRSVLATIAGPVVLVGHSYGGAVITNAAVGNPRVDALVYLSAFALDDGESVVGALALGGRSELPDHLIMRSVPGEVEAEAYLDPVHFHRLFAQDLALDHAAWLASAQRPASLATLGTPSGQAAWRSIPSWYLLASRDNIIPPVAQHAMARRAGATTVEINSSHAVMLSHPERVAEIVMAAADAVSRSVIDDERAG</sequence>
<proteinExistence type="predicted"/>
<comment type="caution">
    <text evidence="2">The sequence shown here is derived from an EMBL/GenBank/DDBJ whole genome shotgun (WGS) entry which is preliminary data.</text>
</comment>
<name>A0A2U1SZG2_9MICO</name>
<keyword evidence="3" id="KW-1185">Reference proteome</keyword>
<dbReference type="SUPFAM" id="SSF53474">
    <property type="entry name" value="alpha/beta-Hydrolases"/>
    <property type="match status" value="1"/>
</dbReference>
<evidence type="ECO:0000313" key="2">
    <source>
        <dbReference type="EMBL" id="PWB97011.1"/>
    </source>
</evidence>
<gene>
    <name evidence="2" type="ORF">DF220_03535</name>
</gene>
<dbReference type="PANTHER" id="PTHR37017:SF11">
    <property type="entry name" value="ESTERASE_LIPASE_THIOESTERASE DOMAIN-CONTAINING PROTEIN"/>
    <property type="match status" value="1"/>
</dbReference>
<evidence type="ECO:0000259" key="1">
    <source>
        <dbReference type="Pfam" id="PF12697"/>
    </source>
</evidence>
<dbReference type="Proteomes" id="UP000244978">
    <property type="component" value="Unassembled WGS sequence"/>
</dbReference>
<dbReference type="PANTHER" id="PTHR37017">
    <property type="entry name" value="AB HYDROLASE-1 DOMAIN-CONTAINING PROTEIN-RELATED"/>
    <property type="match status" value="1"/>
</dbReference>
<dbReference type="EMBL" id="QEEX01000001">
    <property type="protein sequence ID" value="PWB97011.1"/>
    <property type="molecule type" value="Genomic_DNA"/>
</dbReference>
<organism evidence="2 3">
    <name type="scientific">Homoserinimonas hongtaonis</name>
    <dbReference type="NCBI Taxonomy" id="2079791"/>
    <lineage>
        <taxon>Bacteria</taxon>
        <taxon>Bacillati</taxon>
        <taxon>Actinomycetota</taxon>
        <taxon>Actinomycetes</taxon>
        <taxon>Micrococcales</taxon>
        <taxon>Microbacteriaceae</taxon>
        <taxon>Homoserinimonas</taxon>
    </lineage>
</organism>
<reference evidence="3" key="1">
    <citation type="submission" date="2018-04" db="EMBL/GenBank/DDBJ databases">
        <authorList>
            <person name="Liu S."/>
            <person name="Wang Z."/>
            <person name="Li J."/>
        </authorList>
    </citation>
    <scope>NUCLEOTIDE SEQUENCE [LARGE SCALE GENOMIC DNA]</scope>
    <source>
        <strain evidence="3">S1194</strain>
    </source>
</reference>
<protein>
    <submittedName>
        <fullName evidence="2">Alpha/beta hydrolase</fullName>
    </submittedName>
</protein>
<dbReference type="InterPro" id="IPR000073">
    <property type="entry name" value="AB_hydrolase_1"/>
</dbReference>
<dbReference type="AlphaFoldDB" id="A0A2U1SZG2"/>
<dbReference type="InterPro" id="IPR029058">
    <property type="entry name" value="AB_hydrolase_fold"/>
</dbReference>
<dbReference type="Gene3D" id="3.40.50.1820">
    <property type="entry name" value="alpha/beta hydrolase"/>
    <property type="match status" value="1"/>
</dbReference>
<feature type="domain" description="AB hydrolase-1" evidence="1">
    <location>
        <begin position="24"/>
        <end position="242"/>
    </location>
</feature>
<evidence type="ECO:0000313" key="3">
    <source>
        <dbReference type="Proteomes" id="UP000244978"/>
    </source>
</evidence>
<accession>A0A2U1SZG2</accession>
<dbReference type="Pfam" id="PF12697">
    <property type="entry name" value="Abhydrolase_6"/>
    <property type="match status" value="1"/>
</dbReference>
<dbReference type="InterPro" id="IPR052897">
    <property type="entry name" value="Sec-Metab_Biosynth_Hydrolase"/>
</dbReference>
<keyword evidence="2" id="KW-0378">Hydrolase</keyword>
<dbReference type="GO" id="GO:0016787">
    <property type="term" value="F:hydrolase activity"/>
    <property type="evidence" value="ECO:0007669"/>
    <property type="project" value="UniProtKB-KW"/>
</dbReference>
<dbReference type="RefSeq" id="WP_108997011.1">
    <property type="nucleotide sequence ID" value="NZ_QEEX01000001.1"/>
</dbReference>